<sequence length="265" mass="30600">MSSSFFLQKTVYETLNQADAEWKDVYLITPMSQEQSLLYEYAECLAVHSLLKMVDLPYRSQQRPNAVDMSPSRRVPFLRIDETIVAEFPRIVDFIELKGVKMSNTRTAAESTDLQALVSLLDEDLRHVEMYLVWIDNETYSKVTKPRCASVHQFPLSLVLPHILRNLMKTYLADRGYAQYSLQKIISIADSVFRTLSIKLGTRQYIVGDQPSELDSLAFGHLFTILTTELPCLQLINTLKKYHNLIDYCTRMENELFHKTESVDS</sequence>
<dbReference type="Proteomes" id="UP000887579">
    <property type="component" value="Unplaced"/>
</dbReference>
<name>A0AC34FQ90_9BILA</name>
<accession>A0AC34FQ90</accession>
<evidence type="ECO:0000313" key="2">
    <source>
        <dbReference type="WBParaSite" id="ES5_v2.g19598.t1"/>
    </source>
</evidence>
<proteinExistence type="predicted"/>
<dbReference type="WBParaSite" id="ES5_v2.g19598.t1">
    <property type="protein sequence ID" value="ES5_v2.g19598.t1"/>
    <property type="gene ID" value="ES5_v2.g19598"/>
</dbReference>
<evidence type="ECO:0000313" key="1">
    <source>
        <dbReference type="Proteomes" id="UP000887579"/>
    </source>
</evidence>
<organism evidence="1 2">
    <name type="scientific">Panagrolaimus sp. ES5</name>
    <dbReference type="NCBI Taxonomy" id="591445"/>
    <lineage>
        <taxon>Eukaryota</taxon>
        <taxon>Metazoa</taxon>
        <taxon>Ecdysozoa</taxon>
        <taxon>Nematoda</taxon>
        <taxon>Chromadorea</taxon>
        <taxon>Rhabditida</taxon>
        <taxon>Tylenchina</taxon>
        <taxon>Panagrolaimomorpha</taxon>
        <taxon>Panagrolaimoidea</taxon>
        <taxon>Panagrolaimidae</taxon>
        <taxon>Panagrolaimus</taxon>
    </lineage>
</organism>
<protein>
    <submittedName>
        <fullName evidence="2">Uncharacterized protein</fullName>
    </submittedName>
</protein>
<reference evidence="2" key="1">
    <citation type="submission" date="2022-11" db="UniProtKB">
        <authorList>
            <consortium name="WormBaseParasite"/>
        </authorList>
    </citation>
    <scope>IDENTIFICATION</scope>
</reference>